<dbReference type="Proteomes" id="UP000050792">
    <property type="component" value="Unassembled WGS sequence"/>
</dbReference>
<keyword evidence="1" id="KW-0479">Metal-binding</keyword>
<evidence type="ECO:0000259" key="6">
    <source>
        <dbReference type="PROSITE" id="PS50199"/>
    </source>
</evidence>
<feature type="compositionally biased region" description="Polar residues" evidence="5">
    <location>
        <begin position="372"/>
        <end position="385"/>
    </location>
</feature>
<dbReference type="GO" id="GO:0003677">
    <property type="term" value="F:DNA binding"/>
    <property type="evidence" value="ECO:0007669"/>
    <property type="project" value="TreeGrafter"/>
</dbReference>
<reference evidence="7" key="1">
    <citation type="submission" date="2022-06" db="EMBL/GenBank/DDBJ databases">
        <authorList>
            <person name="Berger JAMES D."/>
            <person name="Berger JAMES D."/>
        </authorList>
    </citation>
    <scope>NUCLEOTIDE SEQUENCE [LARGE SCALE GENOMIC DNA]</scope>
</reference>
<dbReference type="AlphaFoldDB" id="A0AA85F5W0"/>
<dbReference type="GO" id="GO:0045893">
    <property type="term" value="P:positive regulation of DNA-templated transcription"/>
    <property type="evidence" value="ECO:0007669"/>
    <property type="project" value="InterPro"/>
</dbReference>
<evidence type="ECO:0000256" key="4">
    <source>
        <dbReference type="PROSITE-ProRule" id="PRU00322"/>
    </source>
</evidence>
<dbReference type="InterPro" id="IPR001876">
    <property type="entry name" value="Znf_RanBP2"/>
</dbReference>
<proteinExistence type="predicted"/>
<evidence type="ECO:0000256" key="1">
    <source>
        <dbReference type="ARBA" id="ARBA00022723"/>
    </source>
</evidence>
<feature type="compositionally biased region" description="Polar residues" evidence="5">
    <location>
        <begin position="131"/>
        <end position="170"/>
    </location>
</feature>
<dbReference type="Gene3D" id="4.10.1060.10">
    <property type="entry name" value="Zinc finger, RanBP2-type"/>
    <property type="match status" value="1"/>
</dbReference>
<feature type="compositionally biased region" description="Polar residues" evidence="5">
    <location>
        <begin position="493"/>
        <end position="527"/>
    </location>
</feature>
<feature type="compositionally biased region" description="Polar residues" evidence="5">
    <location>
        <begin position="345"/>
        <end position="355"/>
    </location>
</feature>
<dbReference type="PROSITE" id="PS50199">
    <property type="entry name" value="ZF_RANBP2_2"/>
    <property type="match status" value="1"/>
</dbReference>
<evidence type="ECO:0000256" key="5">
    <source>
        <dbReference type="SAM" id="MobiDB-lite"/>
    </source>
</evidence>
<dbReference type="InterPro" id="IPR039958">
    <property type="entry name" value="RYBP/YAF2"/>
</dbReference>
<feature type="compositionally biased region" description="Polar residues" evidence="5">
    <location>
        <begin position="223"/>
        <end position="242"/>
    </location>
</feature>
<evidence type="ECO:0000256" key="3">
    <source>
        <dbReference type="ARBA" id="ARBA00022833"/>
    </source>
</evidence>
<dbReference type="SMART" id="SM00547">
    <property type="entry name" value="ZnF_RBZ"/>
    <property type="match status" value="1"/>
</dbReference>
<dbReference type="SUPFAM" id="SSF90209">
    <property type="entry name" value="Ran binding protein zinc finger-like"/>
    <property type="match status" value="1"/>
</dbReference>
<dbReference type="WBParaSite" id="SRDH1_36460.1">
    <property type="protein sequence ID" value="SRDH1_36460.1"/>
    <property type="gene ID" value="SRDH1_36460"/>
</dbReference>
<feature type="compositionally biased region" description="Low complexity" evidence="5">
    <location>
        <begin position="312"/>
        <end position="321"/>
    </location>
</feature>
<keyword evidence="3" id="KW-0862">Zinc</keyword>
<dbReference type="PROSITE" id="PS01358">
    <property type="entry name" value="ZF_RANBP2_1"/>
    <property type="match status" value="1"/>
</dbReference>
<evidence type="ECO:0000313" key="8">
    <source>
        <dbReference type="WBParaSite" id="SRDH1_36460.1"/>
    </source>
</evidence>
<name>A0AA85F5W0_9TREM</name>
<keyword evidence="7" id="KW-1185">Reference proteome</keyword>
<protein>
    <recommendedName>
        <fullName evidence="6">RanBP2-type domain-containing protein</fullName>
    </recommendedName>
</protein>
<dbReference type="Pfam" id="PF00641">
    <property type="entry name" value="Zn_ribbon_RanBP"/>
    <property type="match status" value="1"/>
</dbReference>
<evidence type="ECO:0000256" key="2">
    <source>
        <dbReference type="ARBA" id="ARBA00022771"/>
    </source>
</evidence>
<dbReference type="PANTHER" id="PTHR12920:SF4">
    <property type="entry name" value="GEO03726P1"/>
    <property type="match status" value="1"/>
</dbReference>
<feature type="compositionally biased region" description="Basic and acidic residues" evidence="5">
    <location>
        <begin position="478"/>
        <end position="491"/>
    </location>
</feature>
<dbReference type="InterPro" id="IPR036443">
    <property type="entry name" value="Znf_RanBP2_sf"/>
</dbReference>
<accession>A0AA85F5W0</accession>
<sequence>MEAKTSEFHRLHRRLRSDEDDKWDCSVCTYINPKESYKCEICHTRKGTSTRKPRLNTQVVEQQQLIAQTILKEKDDEQKKKRESRCKQSVSSNFRFKHFDRSSPLLFEIFANGYSVIITEFQPKSIKSNVRSFSESPAPSNCSSHQGFGPNPSNLADDLSSTDSLTNVPINPQPHHLSEYEFNDPTDIKPPKISEYPSKPSFGVTRSGPSPVEEPMRPCRSYSPASSSAGGNTLSRASSPPNSIGPCLSDVKKEQAALEAEQAALEAEQAAHDGDDECEEEENIHKASLSTEPKLCSRGTKQSRRSVLRTVSLNSSCSSQSRRSHREERLRCASSMSPLKRKKLTTGSSRSNCIGLSSLPRGCQSKGRISKESNSLMSPTSYRSLRSSRDQYVANVTKSKKSSKRFKKFSSQLDGNLKPQKRQRFEELPKSNCKQRLQNGQEYEKSIMANEKVIYNKSSFSSNINCNTSTNHYTFPDDEPKIHSSPDHKDISCSVSISQTHPRLSTESKNTSAMTDSSGATALEMSS</sequence>
<dbReference type="GO" id="GO:0003712">
    <property type="term" value="F:transcription coregulator activity"/>
    <property type="evidence" value="ECO:0007669"/>
    <property type="project" value="TreeGrafter"/>
</dbReference>
<evidence type="ECO:0000313" key="7">
    <source>
        <dbReference type="Proteomes" id="UP000050792"/>
    </source>
</evidence>
<dbReference type="GO" id="GO:0008270">
    <property type="term" value="F:zinc ion binding"/>
    <property type="evidence" value="ECO:0007669"/>
    <property type="project" value="UniProtKB-KW"/>
</dbReference>
<feature type="domain" description="RanBP2-type" evidence="6">
    <location>
        <begin position="19"/>
        <end position="48"/>
    </location>
</feature>
<keyword evidence="2 4" id="KW-0863">Zinc-finger</keyword>
<dbReference type="GO" id="GO:0005634">
    <property type="term" value="C:nucleus"/>
    <property type="evidence" value="ECO:0007669"/>
    <property type="project" value="TreeGrafter"/>
</dbReference>
<organism evidence="7 8">
    <name type="scientific">Schistosoma rodhaini</name>
    <dbReference type="NCBI Taxonomy" id="6188"/>
    <lineage>
        <taxon>Eukaryota</taxon>
        <taxon>Metazoa</taxon>
        <taxon>Spiralia</taxon>
        <taxon>Lophotrochozoa</taxon>
        <taxon>Platyhelminthes</taxon>
        <taxon>Trematoda</taxon>
        <taxon>Digenea</taxon>
        <taxon>Strigeidida</taxon>
        <taxon>Schistosomatoidea</taxon>
        <taxon>Schistosomatidae</taxon>
        <taxon>Schistosoma</taxon>
    </lineage>
</organism>
<reference evidence="8" key="2">
    <citation type="submission" date="2023-11" db="UniProtKB">
        <authorList>
            <consortium name="WormBaseParasite"/>
        </authorList>
    </citation>
    <scope>IDENTIFICATION</scope>
</reference>
<feature type="region of interest" description="Disordered" evidence="5">
    <location>
        <begin position="477"/>
        <end position="527"/>
    </location>
</feature>
<dbReference type="PANTHER" id="PTHR12920">
    <property type="entry name" value="RYBP AND YAF2-RELATED"/>
    <property type="match status" value="1"/>
</dbReference>
<feature type="region of interest" description="Disordered" evidence="5">
    <location>
        <begin position="131"/>
        <end position="389"/>
    </location>
</feature>
<feature type="compositionally biased region" description="Low complexity" evidence="5">
    <location>
        <begin position="257"/>
        <end position="268"/>
    </location>
</feature>